<dbReference type="Gene3D" id="2.60.120.10">
    <property type="entry name" value="Jelly Rolls"/>
    <property type="match status" value="1"/>
</dbReference>
<feature type="domain" description="Cyclic nucleotide-binding" evidence="3">
    <location>
        <begin position="98"/>
        <end position="202"/>
    </location>
</feature>
<dbReference type="GO" id="GO:0005249">
    <property type="term" value="F:voltage-gated potassium channel activity"/>
    <property type="evidence" value="ECO:0007669"/>
    <property type="project" value="TreeGrafter"/>
</dbReference>
<gene>
    <name evidence="4" type="ORF">TOLI1172_LOCUS26</name>
</gene>
<feature type="chain" id="PRO_5031572269" description="Cyclic nucleotide-binding domain-containing protein" evidence="2">
    <location>
        <begin position="18"/>
        <end position="416"/>
    </location>
</feature>
<dbReference type="GO" id="GO:0005886">
    <property type="term" value="C:plasma membrane"/>
    <property type="evidence" value="ECO:0007669"/>
    <property type="project" value="TreeGrafter"/>
</dbReference>
<evidence type="ECO:0000256" key="2">
    <source>
        <dbReference type="SAM" id="SignalP"/>
    </source>
</evidence>
<reference evidence="4" key="1">
    <citation type="submission" date="2021-01" db="EMBL/GenBank/DDBJ databases">
        <authorList>
            <person name="Corre E."/>
            <person name="Pelletier E."/>
            <person name="Niang G."/>
            <person name="Scheremetjew M."/>
            <person name="Finn R."/>
            <person name="Kale V."/>
            <person name="Holt S."/>
            <person name="Cochrane G."/>
            <person name="Meng A."/>
            <person name="Brown T."/>
            <person name="Cohen L."/>
        </authorList>
    </citation>
    <scope>NUCLEOTIDE SEQUENCE</scope>
    <source>
        <strain evidence="4">CCMP3278</strain>
    </source>
</reference>
<name>A0A7S1EP67_9RHOD</name>
<dbReference type="InterPro" id="IPR050818">
    <property type="entry name" value="KCNH_animal-type"/>
</dbReference>
<dbReference type="PANTHER" id="PTHR10217">
    <property type="entry name" value="VOLTAGE AND LIGAND GATED POTASSIUM CHANNEL"/>
    <property type="match status" value="1"/>
</dbReference>
<dbReference type="InterPro" id="IPR014710">
    <property type="entry name" value="RmlC-like_jellyroll"/>
</dbReference>
<dbReference type="GO" id="GO:0042391">
    <property type="term" value="P:regulation of membrane potential"/>
    <property type="evidence" value="ECO:0007669"/>
    <property type="project" value="TreeGrafter"/>
</dbReference>
<accession>A0A7S1EP67</accession>
<feature type="signal peptide" evidence="2">
    <location>
        <begin position="1"/>
        <end position="17"/>
    </location>
</feature>
<keyword evidence="2" id="KW-0732">Signal</keyword>
<dbReference type="Gene3D" id="1.10.287.630">
    <property type="entry name" value="Helix hairpin bin"/>
    <property type="match status" value="1"/>
</dbReference>
<dbReference type="CDD" id="cd00038">
    <property type="entry name" value="CAP_ED"/>
    <property type="match status" value="1"/>
</dbReference>
<dbReference type="InterPro" id="IPR000595">
    <property type="entry name" value="cNMP-bd_dom"/>
</dbReference>
<feature type="region of interest" description="Disordered" evidence="1">
    <location>
        <begin position="263"/>
        <end position="328"/>
    </location>
</feature>
<proteinExistence type="predicted"/>
<evidence type="ECO:0000313" key="4">
    <source>
        <dbReference type="EMBL" id="CAD8815638.1"/>
    </source>
</evidence>
<dbReference type="Pfam" id="PF00027">
    <property type="entry name" value="cNMP_binding"/>
    <property type="match status" value="1"/>
</dbReference>
<dbReference type="InterPro" id="IPR018490">
    <property type="entry name" value="cNMP-bd_dom_sf"/>
</dbReference>
<protein>
    <recommendedName>
        <fullName evidence="3">Cyclic nucleotide-binding domain-containing protein</fullName>
    </recommendedName>
</protein>
<dbReference type="PANTHER" id="PTHR10217:SF435">
    <property type="entry name" value="POTASSIUM VOLTAGE-GATED CHANNEL PROTEIN EAG"/>
    <property type="match status" value="1"/>
</dbReference>
<dbReference type="SMART" id="SM00100">
    <property type="entry name" value="cNMP"/>
    <property type="match status" value="1"/>
</dbReference>
<organism evidence="4">
    <name type="scientific">Timspurckia oligopyrenoides</name>
    <dbReference type="NCBI Taxonomy" id="708627"/>
    <lineage>
        <taxon>Eukaryota</taxon>
        <taxon>Rhodophyta</taxon>
        <taxon>Bangiophyceae</taxon>
        <taxon>Porphyridiales</taxon>
        <taxon>Porphyridiaceae</taxon>
        <taxon>Timspurckia</taxon>
    </lineage>
</organism>
<evidence type="ECO:0000256" key="1">
    <source>
        <dbReference type="SAM" id="MobiDB-lite"/>
    </source>
</evidence>
<dbReference type="SUPFAM" id="SSF51206">
    <property type="entry name" value="cAMP-binding domain-like"/>
    <property type="match status" value="1"/>
</dbReference>
<dbReference type="PROSITE" id="PS50042">
    <property type="entry name" value="CNMP_BINDING_3"/>
    <property type="match status" value="1"/>
</dbReference>
<evidence type="ECO:0000259" key="3">
    <source>
        <dbReference type="PROSITE" id="PS50042"/>
    </source>
</evidence>
<sequence>MGLGAALFALIVSNVSALVNEMSSADIYYRTVMDQLTDYARQRALPPKLHYAIRRYFVHLREFKLFSSDADLLDALSPELRAKVMLHTYKSASENSSLLKLLDAASFGTLCAETEQKSYAAGEALYEPEDSAWCIYYLVHGLAKRLTSNDVEIEQLRAGAVFGDRGLFFHRPRQDRVVCTTPCDFVIFPRNAVLVALRKNPDWIAAVEAEESLKLWAHAIFVAKQKARILMLSRRLIDYLNTTDGSEIRKELSLLRQMKNNPSFVFDNENGDESERETGRIPNMDPENINTAGSPPGLHRSEVPTDDEINNSGPVHDSSGSASLSRSDRSLGVFESVRSPATITRSIASRASGSRAALPYNSNDSNSGYKAARDINRAAKILEQLNSSLAAISEQIVELSSYEEQENNVHDATMHH</sequence>
<dbReference type="AlphaFoldDB" id="A0A7S1EP67"/>
<feature type="region of interest" description="Disordered" evidence="1">
    <location>
        <begin position="350"/>
        <end position="369"/>
    </location>
</feature>
<dbReference type="EMBL" id="HBFP01000032">
    <property type="protein sequence ID" value="CAD8815638.1"/>
    <property type="molecule type" value="Transcribed_RNA"/>
</dbReference>